<dbReference type="PANTHER" id="PTHR36843">
    <property type="entry name" value="HEME-DEPENDENT PEROXIDASE YWFI-RELATED"/>
    <property type="match status" value="1"/>
</dbReference>
<dbReference type="RefSeq" id="WP_167163950.1">
    <property type="nucleotide sequence ID" value="NZ_BAAAOO010000012.1"/>
</dbReference>
<comment type="caution">
    <text evidence="10">The sequence shown here is derived from an EMBL/GenBank/DDBJ whole genome shotgun (WGS) entry which is preliminary data.</text>
</comment>
<evidence type="ECO:0000256" key="6">
    <source>
        <dbReference type="ARBA" id="ARBA00030236"/>
    </source>
</evidence>
<evidence type="ECO:0000256" key="5">
    <source>
        <dbReference type="ARBA" id="ARBA00029882"/>
    </source>
</evidence>
<evidence type="ECO:0000256" key="9">
    <source>
        <dbReference type="HAMAP-Rule" id="MF_02244"/>
    </source>
</evidence>
<dbReference type="PANTHER" id="PTHR36843:SF1">
    <property type="entry name" value="COPROHEME DECARBOXYLASE"/>
    <property type="match status" value="1"/>
</dbReference>
<reference evidence="10 11" key="1">
    <citation type="submission" date="2020-02" db="EMBL/GenBank/DDBJ databases">
        <title>Sequencing the genomes of 1000 actinobacteria strains.</title>
        <authorList>
            <person name="Klenk H.-P."/>
        </authorList>
    </citation>
    <scope>NUCLEOTIDE SEQUENCE [LARGE SCALE GENOMIC DNA]</scope>
    <source>
        <strain evidence="10 11">DSM 19609</strain>
    </source>
</reference>
<comment type="cofactor">
    <cofactor evidence="9">
        <name>Fe-coproporphyrin III</name>
        <dbReference type="ChEBI" id="CHEBI:68438"/>
    </cofactor>
    <text evidence="9">Fe-coproporphyrin III acts as both substrate and redox cofactor.</text>
</comment>
<keyword evidence="3 9" id="KW-0479">Metal-binding</keyword>
<name>A0ABX0SDX5_9ACTN</name>
<organism evidence="10 11">
    <name type="scientific">Brooklawnia cerclae</name>
    <dbReference type="NCBI Taxonomy" id="349934"/>
    <lineage>
        <taxon>Bacteria</taxon>
        <taxon>Bacillati</taxon>
        <taxon>Actinomycetota</taxon>
        <taxon>Actinomycetes</taxon>
        <taxon>Propionibacteriales</taxon>
        <taxon>Propionibacteriaceae</taxon>
        <taxon>Brooklawnia</taxon>
    </lineage>
</organism>
<dbReference type="Proteomes" id="UP000749311">
    <property type="component" value="Unassembled WGS sequence"/>
</dbReference>
<dbReference type="Pfam" id="PF06778">
    <property type="entry name" value="Chlor_dismutase"/>
    <property type="match status" value="1"/>
</dbReference>
<gene>
    <name evidence="9" type="primary">chdC</name>
    <name evidence="10" type="ORF">FB473_000168</name>
</gene>
<evidence type="ECO:0000313" key="11">
    <source>
        <dbReference type="Proteomes" id="UP000749311"/>
    </source>
</evidence>
<evidence type="ECO:0000313" key="10">
    <source>
        <dbReference type="EMBL" id="NIH55523.1"/>
    </source>
</evidence>
<comment type="catalytic activity">
    <reaction evidence="7">
        <text>Fe-coproporphyrin III + 2 H2O2 + 2 H(+) = heme b + 2 CO2 + 4 H2O</text>
        <dbReference type="Rhea" id="RHEA:56516"/>
        <dbReference type="ChEBI" id="CHEBI:15377"/>
        <dbReference type="ChEBI" id="CHEBI:15378"/>
        <dbReference type="ChEBI" id="CHEBI:16240"/>
        <dbReference type="ChEBI" id="CHEBI:16526"/>
        <dbReference type="ChEBI" id="CHEBI:60344"/>
        <dbReference type="ChEBI" id="CHEBI:68438"/>
        <dbReference type="EC" id="1.3.98.5"/>
    </reaction>
    <physiologicalReaction direction="left-to-right" evidence="7">
        <dbReference type="Rhea" id="RHEA:56517"/>
    </physiologicalReaction>
</comment>
<dbReference type="EMBL" id="JAAMOZ010000001">
    <property type="protein sequence ID" value="NIH55523.1"/>
    <property type="molecule type" value="Genomic_DNA"/>
</dbReference>
<dbReference type="InterPro" id="IPR011008">
    <property type="entry name" value="Dimeric_a/b-barrel"/>
</dbReference>
<comment type="catalytic activity">
    <reaction evidence="9">
        <text>harderoheme III + H2O2 + H(+) = heme b + CO2 + 2 H2O</text>
        <dbReference type="Rhea" id="RHEA:57944"/>
        <dbReference type="ChEBI" id="CHEBI:15377"/>
        <dbReference type="ChEBI" id="CHEBI:15378"/>
        <dbReference type="ChEBI" id="CHEBI:16240"/>
        <dbReference type="ChEBI" id="CHEBI:16526"/>
        <dbReference type="ChEBI" id="CHEBI:60344"/>
        <dbReference type="ChEBI" id="CHEBI:142463"/>
    </reaction>
</comment>
<dbReference type="Gene3D" id="3.30.70.1030">
    <property type="entry name" value="Apc35880, domain 1"/>
    <property type="match status" value="1"/>
</dbReference>
<evidence type="ECO:0000256" key="7">
    <source>
        <dbReference type="ARBA" id="ARBA00049896"/>
    </source>
</evidence>
<comment type="similarity">
    <text evidence="9">Belongs to the ChdC family. Type 2 subfamily.</text>
</comment>
<dbReference type="EC" id="1.3.98.5" evidence="8 9"/>
<evidence type="ECO:0000256" key="2">
    <source>
        <dbReference type="ARBA" id="ARBA00022617"/>
    </source>
</evidence>
<keyword evidence="4 9" id="KW-0408">Iron</keyword>
<dbReference type="HAMAP" id="MF_02244">
    <property type="entry name" value="Coproheme_decarbox_2"/>
    <property type="match status" value="1"/>
</dbReference>
<comment type="catalytic activity">
    <reaction evidence="9">
        <text>Fe-coproporphyrin III + H2O2 + H(+) = harderoheme III + CO2 + 2 H2O</text>
        <dbReference type="Rhea" id="RHEA:57940"/>
        <dbReference type="ChEBI" id="CHEBI:15377"/>
        <dbReference type="ChEBI" id="CHEBI:15378"/>
        <dbReference type="ChEBI" id="CHEBI:16240"/>
        <dbReference type="ChEBI" id="CHEBI:16526"/>
        <dbReference type="ChEBI" id="CHEBI:68438"/>
        <dbReference type="ChEBI" id="CHEBI:142463"/>
    </reaction>
</comment>
<evidence type="ECO:0000256" key="1">
    <source>
        <dbReference type="ARBA" id="ARBA00014413"/>
    </source>
</evidence>
<sequence>MPNLTEEINASIHYTCWAVYARTGSGEATLDGFAEQVADDGIVVRGYYDLSAMRADADLMVWFHGPDPVALQAAARVLRRRLEPAGRPVWSGVGIHRPAEFNRRHVPAFLTGRKPEAWLTVYPFVRSLDWYLLPEDERGAMLREHGEMGRAYPQVIANTVSAFALGDYEWIIALESAELHDLVDLMRHLRYAEARRHVRLEVPFYTGRRIGASEAGELLR</sequence>
<proteinExistence type="inferred from homology"/>
<accession>A0ABX0SDX5</accession>
<keyword evidence="2 9" id="KW-0349">Heme</keyword>
<feature type="active site" evidence="9">
    <location>
        <position position="122"/>
    </location>
</feature>
<evidence type="ECO:0000256" key="8">
    <source>
        <dbReference type="ARBA" id="ARBA00050019"/>
    </source>
</evidence>
<feature type="binding site" description="axial binding residue" evidence="9">
    <location>
        <position position="145"/>
    </location>
    <ligand>
        <name>Fe-coproporphyrin III</name>
        <dbReference type="ChEBI" id="CHEBI:68438"/>
    </ligand>
    <ligandPart>
        <name>Fe</name>
        <dbReference type="ChEBI" id="CHEBI:18248"/>
    </ligandPart>
</feature>
<evidence type="ECO:0000256" key="4">
    <source>
        <dbReference type="ARBA" id="ARBA00023004"/>
    </source>
</evidence>
<keyword evidence="9 10" id="KW-0560">Oxidoreductase</keyword>
<keyword evidence="9" id="KW-0350">Heme biosynthesis</keyword>
<dbReference type="InterPro" id="IPR010644">
    <property type="entry name" value="ChdC/CLD"/>
</dbReference>
<comment type="pathway">
    <text evidence="9">Porphyrin-containing compound metabolism; protoheme biosynthesis.</text>
</comment>
<keyword evidence="11" id="KW-1185">Reference proteome</keyword>
<dbReference type="NCBIfam" id="NF042928">
    <property type="entry name" value="HemQ_actino"/>
    <property type="match status" value="1"/>
</dbReference>
<comment type="function">
    <text evidence="9">Involved in coproporphyrin-dependent heme b biosynthesis. Catalyzes the decarboxylation of Fe-coproporphyrin III (coproheme) to heme b (protoheme IX), the last step of the pathway. The reaction occurs in a stepwise manner with a three-propionate intermediate.</text>
</comment>
<evidence type="ECO:0000256" key="3">
    <source>
        <dbReference type="ARBA" id="ARBA00022723"/>
    </source>
</evidence>
<dbReference type="GO" id="GO:0050587">
    <property type="term" value="F:chlorite O2-lyase activity"/>
    <property type="evidence" value="ECO:0007669"/>
    <property type="project" value="UniProtKB-EC"/>
</dbReference>
<protein>
    <recommendedName>
        <fullName evidence="1 9">Coproheme decarboxylase</fullName>
        <ecNumber evidence="8 9">1.3.98.5</ecNumber>
    </recommendedName>
    <alternativeName>
        <fullName evidence="5 9">Coproheme III oxidative decarboxylase</fullName>
    </alternativeName>
    <alternativeName>
        <fullName evidence="6 9">Hydrogen peroxide-dependent heme synthase</fullName>
    </alternativeName>
</protein>
<dbReference type="SUPFAM" id="SSF54909">
    <property type="entry name" value="Dimeric alpha+beta barrel"/>
    <property type="match status" value="1"/>
</dbReference>